<keyword evidence="2" id="KW-0175">Coiled coil</keyword>
<dbReference type="Pfam" id="PF00407">
    <property type="entry name" value="Bet_v_1"/>
    <property type="match status" value="1"/>
</dbReference>
<dbReference type="Gene3D" id="3.30.530.20">
    <property type="match status" value="1"/>
</dbReference>
<feature type="domain" description="Bet v I/Major latex protein" evidence="4">
    <location>
        <begin position="2"/>
        <end position="135"/>
    </location>
</feature>
<gene>
    <name evidence="5" type="ORF">Tci_029279</name>
</gene>
<evidence type="ECO:0000256" key="3">
    <source>
        <dbReference type="SAM" id="MobiDB-lite"/>
    </source>
</evidence>
<organism evidence="5">
    <name type="scientific">Tanacetum cinerariifolium</name>
    <name type="common">Dalmatian daisy</name>
    <name type="synonym">Chrysanthemum cinerariifolium</name>
    <dbReference type="NCBI Taxonomy" id="118510"/>
    <lineage>
        <taxon>Eukaryota</taxon>
        <taxon>Viridiplantae</taxon>
        <taxon>Streptophyta</taxon>
        <taxon>Embryophyta</taxon>
        <taxon>Tracheophyta</taxon>
        <taxon>Spermatophyta</taxon>
        <taxon>Magnoliopsida</taxon>
        <taxon>eudicotyledons</taxon>
        <taxon>Gunneridae</taxon>
        <taxon>Pentapetalae</taxon>
        <taxon>asterids</taxon>
        <taxon>campanulids</taxon>
        <taxon>Asterales</taxon>
        <taxon>Asteraceae</taxon>
        <taxon>Asteroideae</taxon>
        <taxon>Anthemideae</taxon>
        <taxon>Anthemidinae</taxon>
        <taxon>Tanacetum</taxon>
    </lineage>
</organism>
<evidence type="ECO:0000313" key="5">
    <source>
        <dbReference type="EMBL" id="GEU57301.1"/>
    </source>
</evidence>
<dbReference type="GO" id="GO:0009738">
    <property type="term" value="P:abscisic acid-activated signaling pathway"/>
    <property type="evidence" value="ECO:0007669"/>
    <property type="project" value="InterPro"/>
</dbReference>
<dbReference type="EMBL" id="BKCJ010003806">
    <property type="protein sequence ID" value="GEU57301.1"/>
    <property type="molecule type" value="Genomic_DNA"/>
</dbReference>
<dbReference type="CDD" id="cd07816">
    <property type="entry name" value="Bet_v1-like"/>
    <property type="match status" value="1"/>
</dbReference>
<dbReference type="PANTHER" id="PTHR31213:SF70">
    <property type="entry name" value="MAJOR ALLERGEN PRU AR 1-LIKE"/>
    <property type="match status" value="1"/>
</dbReference>
<reference evidence="5" key="1">
    <citation type="journal article" date="2019" name="Sci. Rep.">
        <title>Draft genome of Tanacetum cinerariifolium, the natural source of mosquito coil.</title>
        <authorList>
            <person name="Yamashiro T."/>
            <person name="Shiraishi A."/>
            <person name="Satake H."/>
            <person name="Nakayama K."/>
        </authorList>
    </citation>
    <scope>NUCLEOTIDE SEQUENCE</scope>
</reference>
<evidence type="ECO:0000256" key="2">
    <source>
        <dbReference type="SAM" id="Coils"/>
    </source>
</evidence>
<comment type="caution">
    <text evidence="5">The sequence shown here is derived from an EMBL/GenBank/DDBJ whole genome shotgun (WGS) entry which is preliminary data.</text>
</comment>
<dbReference type="GO" id="GO:0005634">
    <property type="term" value="C:nucleus"/>
    <property type="evidence" value="ECO:0007669"/>
    <property type="project" value="TreeGrafter"/>
</dbReference>
<feature type="region of interest" description="Disordered" evidence="3">
    <location>
        <begin position="415"/>
        <end position="437"/>
    </location>
</feature>
<evidence type="ECO:0000256" key="1">
    <source>
        <dbReference type="ARBA" id="ARBA00009744"/>
    </source>
</evidence>
<dbReference type="InterPro" id="IPR023393">
    <property type="entry name" value="START-like_dom_sf"/>
</dbReference>
<dbReference type="GO" id="GO:0038023">
    <property type="term" value="F:signaling receptor activity"/>
    <property type="evidence" value="ECO:0007669"/>
    <property type="project" value="InterPro"/>
</dbReference>
<name>A0A6L2L635_TANCI</name>
<dbReference type="PRINTS" id="PR00634">
    <property type="entry name" value="BETALLERGEN"/>
</dbReference>
<comment type="similarity">
    <text evidence="1">Belongs to the BetVI family.</text>
</comment>
<dbReference type="GO" id="GO:0004864">
    <property type="term" value="F:protein phosphatase inhibitor activity"/>
    <property type="evidence" value="ECO:0007669"/>
    <property type="project" value="InterPro"/>
</dbReference>
<accession>A0A6L2L635</accession>
<dbReference type="InterPro" id="IPR000916">
    <property type="entry name" value="Bet_v_I/MLP"/>
</dbReference>
<evidence type="ECO:0000259" key="4">
    <source>
        <dbReference type="Pfam" id="PF00407"/>
    </source>
</evidence>
<dbReference type="PANTHER" id="PTHR31213">
    <property type="entry name" value="OS08G0374000 PROTEIN-RELATED"/>
    <property type="match status" value="1"/>
</dbReference>
<proteinExistence type="inferred from homology"/>
<dbReference type="InterPro" id="IPR050279">
    <property type="entry name" value="Plant_def-hormone_signal"/>
</dbReference>
<dbReference type="AlphaFoldDB" id="A0A6L2L635"/>
<protein>
    <submittedName>
        <fullName evidence="5">Major allergen Pru ar 1-like</fullName>
    </submittedName>
</protein>
<dbReference type="GO" id="GO:0010427">
    <property type="term" value="F:abscisic acid binding"/>
    <property type="evidence" value="ECO:0007669"/>
    <property type="project" value="InterPro"/>
</dbReference>
<sequence length="675" mass="76446">MGIMTYTDEYTSSVQPARIFKASIVDSHNLMSNILPDAIKSIEFIKGDGGAGSIKHINFAGGFVKHQIDKLDDKTFAYKYTLIEGIGISDKIEKVSYDIKFEASSDGGTISKMTMTIYTRGDFEIKEEELKAVKEKVLGLYKEWPRRATMHICQAANPRGRQDPPKSKVDCSLGCPPFGSFIMSLEESDNLDILDTELIDSVLEANSLPKFDMHLYKSSLSETHVKWLTKFYGILEDHHPWVVPEGMTMDTIPKDAIGFYAHHFQQGGLRHYDSSVADPFPKPNEFDASAVTKLREVVIVLRKLPPSLLYAAGLSHVWKHAGRAFSLKDPKEKGCKVAAGAFSPPGSARVLDAKEKKKKKAKAKAVANVLDVDIQIEKIAGKRCTGKKGTSRTKRKTDKHVTPRPIVNVKEPVVGEEKDQENVNPNFAKEGHGDNEDRLSGLYQRLESVERPVRNTVVPDAEENTMSNLFTPTDNEFFNEGVCDEFAVKRSWKLLCQSAQQQANTLLRFESLTEEHGKLVYAYESCKDMKKKGLQEKVRKLDKEKVETEEVCMKQANRIKQLEVELKQSKFDTHRLCVDREKFAVEYGNGEMARCKIINEYIPTFMRWLHQSVKYKRSLGKAFCLVSGHPNMDPASYNTFMETYEKLFDKRYPYVDKVARAYLLDPTSLQNVMPD</sequence>
<dbReference type="SUPFAM" id="SSF55961">
    <property type="entry name" value="Bet v1-like"/>
    <property type="match status" value="1"/>
</dbReference>
<dbReference type="GO" id="GO:0005737">
    <property type="term" value="C:cytoplasm"/>
    <property type="evidence" value="ECO:0007669"/>
    <property type="project" value="TreeGrafter"/>
</dbReference>
<dbReference type="GO" id="GO:0006952">
    <property type="term" value="P:defense response"/>
    <property type="evidence" value="ECO:0007669"/>
    <property type="project" value="InterPro"/>
</dbReference>
<feature type="coiled-coil region" evidence="2">
    <location>
        <begin position="531"/>
        <end position="565"/>
    </location>
</feature>
<dbReference type="FunFam" id="3.30.530.20:FF:000007">
    <property type="entry name" value="Major pollen allergen Bet v 1-A"/>
    <property type="match status" value="1"/>
</dbReference>
<dbReference type="InterPro" id="IPR024949">
    <property type="entry name" value="Bet_v_I_allergen"/>
</dbReference>